<dbReference type="EMBL" id="VTPC01086008">
    <property type="protein sequence ID" value="KAF2886902.1"/>
    <property type="molecule type" value="Genomic_DNA"/>
</dbReference>
<accession>A0A8K0G3D5</accession>
<dbReference type="GO" id="GO:0032934">
    <property type="term" value="F:sterol binding"/>
    <property type="evidence" value="ECO:0007669"/>
    <property type="project" value="InterPro"/>
</dbReference>
<dbReference type="SMART" id="SM00737">
    <property type="entry name" value="ML"/>
    <property type="match status" value="1"/>
</dbReference>
<organism evidence="6 7">
    <name type="scientific">Ignelater luminosus</name>
    <name type="common">Cucubano</name>
    <name type="synonym">Pyrophorus luminosus</name>
    <dbReference type="NCBI Taxonomy" id="2038154"/>
    <lineage>
        <taxon>Eukaryota</taxon>
        <taxon>Metazoa</taxon>
        <taxon>Ecdysozoa</taxon>
        <taxon>Arthropoda</taxon>
        <taxon>Hexapoda</taxon>
        <taxon>Insecta</taxon>
        <taxon>Pterygota</taxon>
        <taxon>Neoptera</taxon>
        <taxon>Endopterygota</taxon>
        <taxon>Coleoptera</taxon>
        <taxon>Polyphaga</taxon>
        <taxon>Elateriformia</taxon>
        <taxon>Elateroidea</taxon>
        <taxon>Elateridae</taxon>
        <taxon>Agrypninae</taxon>
        <taxon>Pyrophorini</taxon>
        <taxon>Ignelater</taxon>
    </lineage>
</organism>
<comment type="caution">
    <text evidence="6">The sequence shown here is derived from an EMBL/GenBank/DDBJ whole genome shotgun (WGS) entry which is preliminary data.</text>
</comment>
<dbReference type="OrthoDB" id="6576058at2759"/>
<dbReference type="InterPro" id="IPR039670">
    <property type="entry name" value="NPC2-like"/>
</dbReference>
<dbReference type="PANTHER" id="PTHR11306:SF55">
    <property type="entry name" value="GEO08227P1-RELATED"/>
    <property type="match status" value="1"/>
</dbReference>
<protein>
    <recommendedName>
        <fullName evidence="5">MD-2-related lipid-recognition domain-containing protein</fullName>
    </recommendedName>
</protein>
<evidence type="ECO:0000256" key="2">
    <source>
        <dbReference type="ARBA" id="ARBA00006370"/>
    </source>
</evidence>
<keyword evidence="3" id="KW-0964">Secreted</keyword>
<feature type="domain" description="MD-2-related lipid-recognition" evidence="5">
    <location>
        <begin position="26"/>
        <end position="152"/>
    </location>
</feature>
<dbReference type="PANTHER" id="PTHR11306">
    <property type="entry name" value="NIEMANN PICK TYPE C2 PROTEIN NPC2-RELATED"/>
    <property type="match status" value="1"/>
</dbReference>
<dbReference type="Proteomes" id="UP000801492">
    <property type="component" value="Unassembled WGS sequence"/>
</dbReference>
<dbReference type="Gene3D" id="2.60.40.770">
    <property type="match status" value="1"/>
</dbReference>
<evidence type="ECO:0000256" key="4">
    <source>
        <dbReference type="SAM" id="SignalP"/>
    </source>
</evidence>
<evidence type="ECO:0000259" key="5">
    <source>
        <dbReference type="SMART" id="SM00737"/>
    </source>
</evidence>
<comment type="similarity">
    <text evidence="2">Belongs to the NPC2 family.</text>
</comment>
<name>A0A8K0G3D5_IGNLU</name>
<keyword evidence="4" id="KW-0732">Signal</keyword>
<gene>
    <name evidence="6" type="ORF">ILUMI_19271</name>
</gene>
<feature type="signal peptide" evidence="4">
    <location>
        <begin position="1"/>
        <end position="21"/>
    </location>
</feature>
<evidence type="ECO:0000313" key="7">
    <source>
        <dbReference type="Proteomes" id="UP000801492"/>
    </source>
</evidence>
<dbReference type="Pfam" id="PF02221">
    <property type="entry name" value="E1_DerP2_DerF2"/>
    <property type="match status" value="1"/>
</dbReference>
<evidence type="ECO:0000256" key="3">
    <source>
        <dbReference type="ARBA" id="ARBA00022525"/>
    </source>
</evidence>
<keyword evidence="7" id="KW-1185">Reference proteome</keyword>
<dbReference type="SUPFAM" id="SSF81296">
    <property type="entry name" value="E set domains"/>
    <property type="match status" value="1"/>
</dbReference>
<comment type="subcellular location">
    <subcellularLocation>
        <location evidence="1">Secreted</location>
    </subcellularLocation>
</comment>
<evidence type="ECO:0000313" key="6">
    <source>
        <dbReference type="EMBL" id="KAF2886902.1"/>
    </source>
</evidence>
<feature type="chain" id="PRO_5035439961" description="MD-2-related lipid-recognition domain-containing protein" evidence="4">
    <location>
        <begin position="22"/>
        <end position="155"/>
    </location>
</feature>
<dbReference type="InterPro" id="IPR003172">
    <property type="entry name" value="ML_dom"/>
</dbReference>
<dbReference type="GO" id="GO:0005576">
    <property type="term" value="C:extracellular region"/>
    <property type="evidence" value="ECO:0007669"/>
    <property type="project" value="UniProtKB-SubCell"/>
</dbReference>
<dbReference type="InterPro" id="IPR014756">
    <property type="entry name" value="Ig_E-set"/>
</dbReference>
<dbReference type="AlphaFoldDB" id="A0A8K0G3D5"/>
<dbReference type="FunFam" id="2.60.40.770:FF:000001">
    <property type="entry name" value="NPC intracellular cholesterol transporter 2"/>
    <property type="match status" value="1"/>
</dbReference>
<evidence type="ECO:0000256" key="1">
    <source>
        <dbReference type="ARBA" id="ARBA00004613"/>
    </source>
</evidence>
<proteinExistence type="inferred from homology"/>
<reference evidence="6" key="1">
    <citation type="submission" date="2019-08" db="EMBL/GenBank/DDBJ databases">
        <title>The genome of the North American firefly Photinus pyralis.</title>
        <authorList>
            <consortium name="Photinus pyralis genome working group"/>
            <person name="Fallon T.R."/>
            <person name="Sander Lower S.E."/>
            <person name="Weng J.-K."/>
        </authorList>
    </citation>
    <scope>NUCLEOTIDE SEQUENCE</scope>
    <source>
        <strain evidence="6">TRF0915ILg1</strain>
        <tissue evidence="6">Whole body</tissue>
    </source>
</reference>
<dbReference type="GO" id="GO:0015918">
    <property type="term" value="P:sterol transport"/>
    <property type="evidence" value="ECO:0007669"/>
    <property type="project" value="InterPro"/>
</dbReference>
<sequence length="155" mass="17374">MSNQLIILVFAILTLISAVLGEIVSFDKCDGDEGKCNIHEVRVDPCNEAPEGKPCKMKRGKSATIAVDYTPQFSSDSLYSRAYWENGLVDLPLLDMDTDGCKTTTCPIAEGNRQTYTYDLKLSRAFPTGIYPVKWRLTGENDDDQCCFKFKIQLK</sequence>